<name>A0A8T1HNP3_9STRA</name>
<dbReference type="Proteomes" id="UP000760860">
    <property type="component" value="Unassembled WGS sequence"/>
</dbReference>
<protein>
    <submittedName>
        <fullName evidence="1">Uncharacterized protein</fullName>
    </submittedName>
</protein>
<feature type="non-terminal residue" evidence="1">
    <location>
        <position position="1"/>
    </location>
</feature>
<gene>
    <name evidence="1" type="ORF">PC129_g15443</name>
</gene>
<organism evidence="1 2">
    <name type="scientific">Phytophthora cactorum</name>
    <dbReference type="NCBI Taxonomy" id="29920"/>
    <lineage>
        <taxon>Eukaryota</taxon>
        <taxon>Sar</taxon>
        <taxon>Stramenopiles</taxon>
        <taxon>Oomycota</taxon>
        <taxon>Peronosporomycetes</taxon>
        <taxon>Peronosporales</taxon>
        <taxon>Peronosporaceae</taxon>
        <taxon>Phytophthora</taxon>
    </lineage>
</organism>
<reference evidence="1" key="1">
    <citation type="submission" date="2018-05" db="EMBL/GenBank/DDBJ databases">
        <title>Effector identification in a new, highly contiguous assembly of the strawberry crown rot pathogen Phytophthora cactorum.</title>
        <authorList>
            <person name="Armitage A.D."/>
            <person name="Nellist C.F."/>
            <person name="Bates H."/>
            <person name="Vickerstaff R.J."/>
            <person name="Harrison R.J."/>
        </authorList>
    </citation>
    <scope>NUCLEOTIDE SEQUENCE</scope>
    <source>
        <strain evidence="1">P421</strain>
    </source>
</reference>
<comment type="caution">
    <text evidence="1">The sequence shown here is derived from an EMBL/GenBank/DDBJ whole genome shotgun (WGS) entry which is preliminary data.</text>
</comment>
<dbReference type="EMBL" id="RCMV01000715">
    <property type="protein sequence ID" value="KAG3213627.1"/>
    <property type="molecule type" value="Genomic_DNA"/>
</dbReference>
<dbReference type="AlphaFoldDB" id="A0A8T1HNP3"/>
<evidence type="ECO:0000313" key="2">
    <source>
        <dbReference type="Proteomes" id="UP000760860"/>
    </source>
</evidence>
<sequence>LNWHKLTSEERLHEIIGEVRKSSPRATEALRQDFALHKYRRERLRKDRRRLLSLTDRAWRYANKA</sequence>
<accession>A0A8T1HNP3</accession>
<evidence type="ECO:0000313" key="1">
    <source>
        <dbReference type="EMBL" id="KAG3213627.1"/>
    </source>
</evidence>
<proteinExistence type="predicted"/>